<keyword evidence="3 5" id="KW-1133">Transmembrane helix</keyword>
<evidence type="ECO:0000256" key="5">
    <source>
        <dbReference type="SAM" id="Phobius"/>
    </source>
</evidence>
<dbReference type="Pfam" id="PF06271">
    <property type="entry name" value="RDD"/>
    <property type="match status" value="1"/>
</dbReference>
<reference evidence="7 8" key="1">
    <citation type="submission" date="2019-02" db="EMBL/GenBank/DDBJ databases">
        <title>Deep-cultivation of Planctomycetes and their phenomic and genomic characterization uncovers novel biology.</title>
        <authorList>
            <person name="Wiegand S."/>
            <person name="Jogler M."/>
            <person name="Boedeker C."/>
            <person name="Pinto D."/>
            <person name="Vollmers J."/>
            <person name="Rivas-Marin E."/>
            <person name="Kohn T."/>
            <person name="Peeters S.H."/>
            <person name="Heuer A."/>
            <person name="Rast P."/>
            <person name="Oberbeckmann S."/>
            <person name="Bunk B."/>
            <person name="Jeske O."/>
            <person name="Meyerdierks A."/>
            <person name="Storesund J.E."/>
            <person name="Kallscheuer N."/>
            <person name="Luecker S."/>
            <person name="Lage O.M."/>
            <person name="Pohl T."/>
            <person name="Merkel B.J."/>
            <person name="Hornburger P."/>
            <person name="Mueller R.-W."/>
            <person name="Bruemmer F."/>
            <person name="Labrenz M."/>
            <person name="Spormann A.M."/>
            <person name="Op den Camp H."/>
            <person name="Overmann J."/>
            <person name="Amann R."/>
            <person name="Jetten M.S.M."/>
            <person name="Mascher T."/>
            <person name="Medema M.H."/>
            <person name="Devos D.P."/>
            <person name="Kaster A.-K."/>
            <person name="Ovreas L."/>
            <person name="Rohde M."/>
            <person name="Galperin M.Y."/>
            <person name="Jogler C."/>
        </authorList>
    </citation>
    <scope>NUCLEOTIDE SEQUENCE [LARGE SCALE GENOMIC DNA]</scope>
    <source>
        <strain evidence="7 8">ETA_A1</strain>
    </source>
</reference>
<dbReference type="AlphaFoldDB" id="A0A517XZD2"/>
<keyword evidence="4 5" id="KW-0472">Membrane</keyword>
<feature type="transmembrane region" description="Helical" evidence="5">
    <location>
        <begin position="68"/>
        <end position="87"/>
    </location>
</feature>
<dbReference type="PANTHER" id="PTHR38480">
    <property type="entry name" value="SLR0254 PROTEIN"/>
    <property type="match status" value="1"/>
</dbReference>
<organism evidence="7 8">
    <name type="scientific">Urbifossiella limnaea</name>
    <dbReference type="NCBI Taxonomy" id="2528023"/>
    <lineage>
        <taxon>Bacteria</taxon>
        <taxon>Pseudomonadati</taxon>
        <taxon>Planctomycetota</taxon>
        <taxon>Planctomycetia</taxon>
        <taxon>Gemmatales</taxon>
        <taxon>Gemmataceae</taxon>
        <taxon>Urbifossiella</taxon>
    </lineage>
</organism>
<dbReference type="OrthoDB" id="9787732at2"/>
<evidence type="ECO:0000313" key="7">
    <source>
        <dbReference type="EMBL" id="QDU22872.1"/>
    </source>
</evidence>
<evidence type="ECO:0000256" key="2">
    <source>
        <dbReference type="ARBA" id="ARBA00022692"/>
    </source>
</evidence>
<name>A0A517XZD2_9BACT</name>
<feature type="transmembrane region" description="Helical" evidence="5">
    <location>
        <begin position="36"/>
        <end position="56"/>
    </location>
</feature>
<keyword evidence="2 5" id="KW-0812">Transmembrane</keyword>
<accession>A0A517XZD2</accession>
<evidence type="ECO:0000313" key="8">
    <source>
        <dbReference type="Proteomes" id="UP000319576"/>
    </source>
</evidence>
<evidence type="ECO:0000256" key="1">
    <source>
        <dbReference type="ARBA" id="ARBA00004141"/>
    </source>
</evidence>
<feature type="domain" description="RDD" evidence="6">
    <location>
        <begin position="21"/>
        <end position="157"/>
    </location>
</feature>
<dbReference type="InterPro" id="IPR010432">
    <property type="entry name" value="RDD"/>
</dbReference>
<evidence type="ECO:0000259" key="6">
    <source>
        <dbReference type="Pfam" id="PF06271"/>
    </source>
</evidence>
<dbReference type="GO" id="GO:0016020">
    <property type="term" value="C:membrane"/>
    <property type="evidence" value="ECO:0007669"/>
    <property type="project" value="UniProtKB-SubCell"/>
</dbReference>
<dbReference type="Proteomes" id="UP000319576">
    <property type="component" value="Chromosome"/>
</dbReference>
<sequence>MRWTDEMRVDTPEQIGLDFELAGLGSRLVAAFVDGVLKVLLGFVVGTLGLVLVALLTTASPFDGSPTLVVALIAGFFTALSLGYGVYFEARWNGQTPGKWFAHVRVVRLGGGPVDATAAAVRNALALVDQLPIFYVLGATLVLLTTNRQRLGDLAAGTVVIRERYAADAPDSAEELLEYATADVAFTPAQLATLAPDDRAVIRAFLQRYPDMDRAGRERLAVRMAARFHRTTGYAAARPPDDGEARAFLASLLRDLEQYRRHG</sequence>
<comment type="subcellular location">
    <subcellularLocation>
        <location evidence="1">Membrane</location>
        <topology evidence="1">Multi-pass membrane protein</topology>
    </subcellularLocation>
</comment>
<dbReference type="RefSeq" id="WP_145242970.1">
    <property type="nucleotide sequence ID" value="NZ_CP036273.1"/>
</dbReference>
<dbReference type="KEGG" id="uli:ETAA1_48610"/>
<keyword evidence="8" id="KW-1185">Reference proteome</keyword>
<gene>
    <name evidence="7" type="ORF">ETAA1_48610</name>
</gene>
<dbReference type="EMBL" id="CP036273">
    <property type="protein sequence ID" value="QDU22872.1"/>
    <property type="molecule type" value="Genomic_DNA"/>
</dbReference>
<proteinExistence type="predicted"/>
<evidence type="ECO:0000256" key="4">
    <source>
        <dbReference type="ARBA" id="ARBA00023136"/>
    </source>
</evidence>
<dbReference type="PANTHER" id="PTHR38480:SF1">
    <property type="entry name" value="SLR0254 PROTEIN"/>
    <property type="match status" value="1"/>
</dbReference>
<evidence type="ECO:0000256" key="3">
    <source>
        <dbReference type="ARBA" id="ARBA00022989"/>
    </source>
</evidence>
<protein>
    <submittedName>
        <fullName evidence="7">RDD family protein</fullName>
    </submittedName>
</protein>